<organism evidence="1 2">
    <name type="scientific">Agrocybe chaxingu</name>
    <dbReference type="NCBI Taxonomy" id="84603"/>
    <lineage>
        <taxon>Eukaryota</taxon>
        <taxon>Fungi</taxon>
        <taxon>Dikarya</taxon>
        <taxon>Basidiomycota</taxon>
        <taxon>Agaricomycotina</taxon>
        <taxon>Agaricomycetes</taxon>
        <taxon>Agaricomycetidae</taxon>
        <taxon>Agaricales</taxon>
        <taxon>Agaricineae</taxon>
        <taxon>Strophariaceae</taxon>
        <taxon>Agrocybe</taxon>
    </lineage>
</organism>
<evidence type="ECO:0000313" key="1">
    <source>
        <dbReference type="EMBL" id="KAJ3517232.1"/>
    </source>
</evidence>
<sequence length="478" mass="54184">MVEMATVQNTQSSRILATAADIQPGYRHLQSTRYLLKLLARAVEWYGHSSFTIEQNEHPDKCPRDLSRHARDIMVAIEVLVLNHRVLRVIPTEVLPFSTHLVSLTCGLRGDEIYTFLHFPSDILNVLEQAALKFIPKITGAKSPRSRLLSCLGFTVFKSHRALREATLEIQNEIHPLDLKLPFAQLTKLDFSASPLSPTLFLRLMRATASSLLSASFQVRFPRISNRALRPMMFPVSMPQLTDLRLVVVNSSCEPSFFFLLHLPVLQSLRIEKFDQFAGWEVLMYEPLLVQSFRTLRILELVNYEGEVDEGYVPPVRKRERTSYQELNTILAFLSRLEVLRLAVDIEVHADTIIRIAKGQLAPLLSDIQLYSANGELVMWMVERRKFLEGYCLLQPGSSKRVGEQGGGVIRPGKSPWGLVARAPSSSSSSHQPEIDELADDDPYFTEWEVTLEARHVDAGNGSDEDVRYAEEIEMSKL</sequence>
<dbReference type="AlphaFoldDB" id="A0A9W8N1K7"/>
<accession>A0A9W8N1K7</accession>
<name>A0A9W8N1K7_9AGAR</name>
<keyword evidence="2" id="KW-1185">Reference proteome</keyword>
<reference evidence="1" key="1">
    <citation type="submission" date="2022-07" db="EMBL/GenBank/DDBJ databases">
        <title>Genome Sequence of Agrocybe chaxingu.</title>
        <authorList>
            <person name="Buettner E."/>
        </authorList>
    </citation>
    <scope>NUCLEOTIDE SEQUENCE</scope>
    <source>
        <strain evidence="1">MP-N11</strain>
    </source>
</reference>
<proteinExistence type="predicted"/>
<dbReference type="EMBL" id="JANKHO010000026">
    <property type="protein sequence ID" value="KAJ3517232.1"/>
    <property type="molecule type" value="Genomic_DNA"/>
</dbReference>
<dbReference type="Proteomes" id="UP001148786">
    <property type="component" value="Unassembled WGS sequence"/>
</dbReference>
<evidence type="ECO:0000313" key="2">
    <source>
        <dbReference type="Proteomes" id="UP001148786"/>
    </source>
</evidence>
<protein>
    <submittedName>
        <fullName evidence="1">Uncharacterized protein</fullName>
    </submittedName>
</protein>
<comment type="caution">
    <text evidence="1">The sequence shown here is derived from an EMBL/GenBank/DDBJ whole genome shotgun (WGS) entry which is preliminary data.</text>
</comment>
<gene>
    <name evidence="1" type="ORF">NLJ89_g638</name>
</gene>
<dbReference type="OrthoDB" id="2992500at2759"/>